<dbReference type="Proteomes" id="UP000799118">
    <property type="component" value="Unassembled WGS sequence"/>
</dbReference>
<dbReference type="OrthoDB" id="2977329at2759"/>
<accession>A0A6A4HUF8</accession>
<keyword evidence="3" id="KW-1185">Reference proteome</keyword>
<sequence>MPTWLGSSSLTGGSLLSRLYSLKSCSQPVARCGDSLLHSSLPPHLIRSGPPYPTSLRSPPNIDLSPQPQEPHSKNRNVAKAPDAYMRIAPISLLLPFERTALWNNLPPATMVEPLANELIDSILEFLYFDKAALKKCALVGKAWVRASQQGLFETIVLKFSERSIYARVYASSNHGPIKTKLEQLIAMFDEKPYLASYVCSLEVVHYRPEDFFSQEATPLAAQVIQRLSKVKHVLLYHCEKVILSDFSILREALYDLFNLPSLTRVTVQECRFGTFAEVASLLSHATHLKALTIDSLGCFDTDLPTSSDLMPNLPPKSIKLDEFVVTAGAFSLTPWFEQESCPFQVQDLHFFRTRLSRGLKTSPQILQASTAYWS</sequence>
<dbReference type="EMBL" id="ML769451">
    <property type="protein sequence ID" value="KAE9400938.1"/>
    <property type="molecule type" value="Genomic_DNA"/>
</dbReference>
<dbReference type="InterPro" id="IPR032675">
    <property type="entry name" value="LRR_dom_sf"/>
</dbReference>
<evidence type="ECO:0000256" key="1">
    <source>
        <dbReference type="SAM" id="MobiDB-lite"/>
    </source>
</evidence>
<feature type="region of interest" description="Disordered" evidence="1">
    <location>
        <begin position="48"/>
        <end position="79"/>
    </location>
</feature>
<organism evidence="2 3">
    <name type="scientific">Gymnopus androsaceus JB14</name>
    <dbReference type="NCBI Taxonomy" id="1447944"/>
    <lineage>
        <taxon>Eukaryota</taxon>
        <taxon>Fungi</taxon>
        <taxon>Dikarya</taxon>
        <taxon>Basidiomycota</taxon>
        <taxon>Agaricomycotina</taxon>
        <taxon>Agaricomycetes</taxon>
        <taxon>Agaricomycetidae</taxon>
        <taxon>Agaricales</taxon>
        <taxon>Marasmiineae</taxon>
        <taxon>Omphalotaceae</taxon>
        <taxon>Gymnopus</taxon>
    </lineage>
</organism>
<evidence type="ECO:0000313" key="2">
    <source>
        <dbReference type="EMBL" id="KAE9400938.1"/>
    </source>
</evidence>
<gene>
    <name evidence="2" type="ORF">BT96DRAFT_619575</name>
</gene>
<evidence type="ECO:0000313" key="3">
    <source>
        <dbReference type="Proteomes" id="UP000799118"/>
    </source>
</evidence>
<dbReference type="Gene3D" id="3.80.10.10">
    <property type="entry name" value="Ribonuclease Inhibitor"/>
    <property type="match status" value="1"/>
</dbReference>
<reference evidence="2" key="1">
    <citation type="journal article" date="2019" name="Environ. Microbiol.">
        <title>Fungal ecological strategies reflected in gene transcription - a case study of two litter decomposers.</title>
        <authorList>
            <person name="Barbi F."/>
            <person name="Kohler A."/>
            <person name="Barry K."/>
            <person name="Baskaran P."/>
            <person name="Daum C."/>
            <person name="Fauchery L."/>
            <person name="Ihrmark K."/>
            <person name="Kuo A."/>
            <person name="LaButti K."/>
            <person name="Lipzen A."/>
            <person name="Morin E."/>
            <person name="Grigoriev I.V."/>
            <person name="Henrissat B."/>
            <person name="Lindahl B."/>
            <person name="Martin F."/>
        </authorList>
    </citation>
    <scope>NUCLEOTIDE SEQUENCE</scope>
    <source>
        <strain evidence="2">JB14</strain>
    </source>
</reference>
<proteinExistence type="predicted"/>
<protein>
    <submittedName>
        <fullName evidence="2">Uncharacterized protein</fullName>
    </submittedName>
</protein>
<dbReference type="AlphaFoldDB" id="A0A6A4HUF8"/>
<name>A0A6A4HUF8_9AGAR</name>